<evidence type="ECO:0000313" key="2">
    <source>
        <dbReference type="Proteomes" id="UP001218218"/>
    </source>
</evidence>
<dbReference type="Proteomes" id="UP001218218">
    <property type="component" value="Unassembled WGS sequence"/>
</dbReference>
<sequence>MVNRSGANGRYNGTRKFGVLLTLSLALLSMIVLKHTITAQSEQVLRLITFKNSRQAYTPMRATPDPRLRHARCTIDAPPYDRVRAALVTRLGLRDFAAAVLLPHAAAAAAALQRQSAAVVLAAHVELLGTIVISGFKAAVCGSMAAPKDMQTLGSGSRKHSAAVKLALCSGSRGIFAALGPFQWQLFFGLRHSVVDMRHCVAALFLAWTPQKYSPAIIRGLASTSFAHLANVPPNLRRALSKDFNPTTWWAHRGPPHAFNMLLDTSLADVMVAGKSCIRVPHGR</sequence>
<accession>A0AAD7EPE1</accession>
<evidence type="ECO:0000313" key="1">
    <source>
        <dbReference type="EMBL" id="KAJ7340571.1"/>
    </source>
</evidence>
<name>A0AAD7EPE1_9AGAR</name>
<protein>
    <submittedName>
        <fullName evidence="1">Uncharacterized protein</fullName>
    </submittedName>
</protein>
<dbReference type="EMBL" id="JARIHO010000026">
    <property type="protein sequence ID" value="KAJ7340571.1"/>
    <property type="molecule type" value="Genomic_DNA"/>
</dbReference>
<reference evidence="1" key="1">
    <citation type="submission" date="2023-03" db="EMBL/GenBank/DDBJ databases">
        <title>Massive genome expansion in bonnet fungi (Mycena s.s.) driven by repeated elements and novel gene families across ecological guilds.</title>
        <authorList>
            <consortium name="Lawrence Berkeley National Laboratory"/>
            <person name="Harder C.B."/>
            <person name="Miyauchi S."/>
            <person name="Viragh M."/>
            <person name="Kuo A."/>
            <person name="Thoen E."/>
            <person name="Andreopoulos B."/>
            <person name="Lu D."/>
            <person name="Skrede I."/>
            <person name="Drula E."/>
            <person name="Henrissat B."/>
            <person name="Morin E."/>
            <person name="Kohler A."/>
            <person name="Barry K."/>
            <person name="LaButti K."/>
            <person name="Morin E."/>
            <person name="Salamov A."/>
            <person name="Lipzen A."/>
            <person name="Mereny Z."/>
            <person name="Hegedus B."/>
            <person name="Baldrian P."/>
            <person name="Stursova M."/>
            <person name="Weitz H."/>
            <person name="Taylor A."/>
            <person name="Grigoriev I.V."/>
            <person name="Nagy L.G."/>
            <person name="Martin F."/>
            <person name="Kauserud H."/>
        </authorList>
    </citation>
    <scope>NUCLEOTIDE SEQUENCE</scope>
    <source>
        <strain evidence="1">CBHHK002</strain>
    </source>
</reference>
<keyword evidence="2" id="KW-1185">Reference proteome</keyword>
<proteinExistence type="predicted"/>
<gene>
    <name evidence="1" type="ORF">DFH08DRAFT_811788</name>
</gene>
<dbReference type="AlphaFoldDB" id="A0AAD7EPE1"/>
<organism evidence="1 2">
    <name type="scientific">Mycena albidolilacea</name>
    <dbReference type="NCBI Taxonomy" id="1033008"/>
    <lineage>
        <taxon>Eukaryota</taxon>
        <taxon>Fungi</taxon>
        <taxon>Dikarya</taxon>
        <taxon>Basidiomycota</taxon>
        <taxon>Agaricomycotina</taxon>
        <taxon>Agaricomycetes</taxon>
        <taxon>Agaricomycetidae</taxon>
        <taxon>Agaricales</taxon>
        <taxon>Marasmiineae</taxon>
        <taxon>Mycenaceae</taxon>
        <taxon>Mycena</taxon>
    </lineage>
</organism>
<comment type="caution">
    <text evidence="1">The sequence shown here is derived from an EMBL/GenBank/DDBJ whole genome shotgun (WGS) entry which is preliminary data.</text>
</comment>